<reference evidence="2 3" key="1">
    <citation type="journal article" date="2009" name="PLoS Genet.">
        <title>The genome of Nectria haematococca: contribution of supernumerary chromosomes to gene expansion.</title>
        <authorList>
            <person name="Coleman J.J."/>
            <person name="Rounsley S.D."/>
            <person name="Rodriguez-Carres M."/>
            <person name="Kuo A."/>
            <person name="Wasmann C.C."/>
            <person name="Grimwood J."/>
            <person name="Schmutz J."/>
            <person name="Taga M."/>
            <person name="White G.J."/>
            <person name="Zhou S."/>
            <person name="Schwartz D.C."/>
            <person name="Freitag M."/>
            <person name="Ma L.J."/>
            <person name="Danchin E.G."/>
            <person name="Henrissat B."/>
            <person name="Coutinho P.M."/>
            <person name="Nelson D.R."/>
            <person name="Straney D."/>
            <person name="Napoli C.A."/>
            <person name="Barker B.M."/>
            <person name="Gribskov M."/>
            <person name="Rep M."/>
            <person name="Kroken S."/>
            <person name="Molnar I."/>
            <person name="Rensing C."/>
            <person name="Kennell J.C."/>
            <person name="Zamora J."/>
            <person name="Farman M.L."/>
            <person name="Selker E.U."/>
            <person name="Salamov A."/>
            <person name="Shapiro H."/>
            <person name="Pangilinan J."/>
            <person name="Lindquist E."/>
            <person name="Lamers C."/>
            <person name="Grigoriev I.V."/>
            <person name="Geiser D.M."/>
            <person name="Covert S.F."/>
            <person name="Temporini E."/>
            <person name="Vanetten H.D."/>
        </authorList>
    </citation>
    <scope>NUCLEOTIDE SEQUENCE [LARGE SCALE GENOMIC DNA]</scope>
    <source>
        <strain evidence="3">ATCC MYA-4622 / CBS 123669 / FGSC 9596 / NRRL 45880 / 77-13-4</strain>
    </source>
</reference>
<protein>
    <submittedName>
        <fullName evidence="2">Uncharacterized protein</fullName>
    </submittedName>
</protein>
<evidence type="ECO:0000256" key="1">
    <source>
        <dbReference type="SAM" id="MobiDB-lite"/>
    </source>
</evidence>
<feature type="compositionally biased region" description="Low complexity" evidence="1">
    <location>
        <begin position="84"/>
        <end position="99"/>
    </location>
</feature>
<accession>C7YSN6</accession>
<evidence type="ECO:0000313" key="2">
    <source>
        <dbReference type="EMBL" id="EEU45671.1"/>
    </source>
</evidence>
<dbReference type="EMBL" id="GG698899">
    <property type="protein sequence ID" value="EEU45671.1"/>
    <property type="molecule type" value="Genomic_DNA"/>
</dbReference>
<feature type="region of interest" description="Disordered" evidence="1">
    <location>
        <begin position="1"/>
        <end position="130"/>
    </location>
</feature>
<dbReference type="KEGG" id="nhe:NECHADRAFT_80798"/>
<proteinExistence type="predicted"/>
<dbReference type="HOGENOM" id="CLU_1283559_0_0_1"/>
<organism evidence="2 3">
    <name type="scientific">Fusarium vanettenii (strain ATCC MYA-4622 / CBS 123669 / FGSC 9596 / NRRL 45880 / 77-13-4)</name>
    <name type="common">Fusarium solani subsp. pisi</name>
    <dbReference type="NCBI Taxonomy" id="660122"/>
    <lineage>
        <taxon>Eukaryota</taxon>
        <taxon>Fungi</taxon>
        <taxon>Dikarya</taxon>
        <taxon>Ascomycota</taxon>
        <taxon>Pezizomycotina</taxon>
        <taxon>Sordariomycetes</taxon>
        <taxon>Hypocreomycetidae</taxon>
        <taxon>Hypocreales</taxon>
        <taxon>Nectriaceae</taxon>
        <taxon>Fusarium</taxon>
        <taxon>Fusarium solani species complex</taxon>
        <taxon>Fusarium vanettenii</taxon>
    </lineage>
</organism>
<gene>
    <name evidence="2" type="ORF">NECHADRAFT_80798</name>
</gene>
<dbReference type="AlphaFoldDB" id="C7YSN6"/>
<dbReference type="InParanoid" id="C7YSN6"/>
<feature type="compositionally biased region" description="Low complexity" evidence="1">
    <location>
        <begin position="112"/>
        <end position="125"/>
    </location>
</feature>
<feature type="compositionally biased region" description="Polar residues" evidence="1">
    <location>
        <begin position="46"/>
        <end position="69"/>
    </location>
</feature>
<evidence type="ECO:0000313" key="3">
    <source>
        <dbReference type="Proteomes" id="UP000005206"/>
    </source>
</evidence>
<dbReference type="Proteomes" id="UP000005206">
    <property type="component" value="Chromosome 5"/>
</dbReference>
<sequence>MGPKLIAVISEPSEDARRGSPVPGTSKTDAEVTTKKSVLGSAVTPDVTTVPQNQVDGSATLNHKNSSQESSKTGKISGSKKDSASSSGDSSKSTIGSDDQVFVKPPPEAGSESDISSSRASSQLSDESHPTAEVLGVIERYLKGFLKALAWHRFARGIQRKVAAHHSESSILDPGRSELREVITNMKIENWVTMATEALRSRTQTDDQALYNQGP</sequence>
<keyword evidence="3" id="KW-1185">Reference proteome</keyword>
<dbReference type="VEuPathDB" id="FungiDB:NECHADRAFT_80798"/>
<dbReference type="GeneID" id="9666309"/>
<name>C7YSN6_FUSV7</name>
<dbReference type="RefSeq" id="XP_003051384.1">
    <property type="nucleotide sequence ID" value="XM_003051338.1"/>
</dbReference>